<organism evidence="3 4">
    <name type="scientific">Oceanobacillus oncorhynchi</name>
    <dbReference type="NCBI Taxonomy" id="545501"/>
    <lineage>
        <taxon>Bacteria</taxon>
        <taxon>Bacillati</taxon>
        <taxon>Bacillota</taxon>
        <taxon>Bacilli</taxon>
        <taxon>Bacillales</taxon>
        <taxon>Bacillaceae</taxon>
        <taxon>Oceanobacillus</taxon>
    </lineage>
</organism>
<keyword evidence="4" id="KW-1185">Reference proteome</keyword>
<feature type="transmembrane region" description="Helical" evidence="1">
    <location>
        <begin position="7"/>
        <end position="25"/>
    </location>
</feature>
<protein>
    <submittedName>
        <fullName evidence="3">Peptidoglycan-N-acetylglucosamine deacetylase</fullName>
    </submittedName>
</protein>
<gene>
    <name evidence="3" type="primary">pgdA_3</name>
    <name evidence="3" type="ORF">BN997_04199</name>
</gene>
<dbReference type="STRING" id="545501.BN997_04199"/>
<dbReference type="AlphaFoldDB" id="A0A0A1MFT5"/>
<dbReference type="GO" id="GO:0005975">
    <property type="term" value="P:carbohydrate metabolic process"/>
    <property type="evidence" value="ECO:0007669"/>
    <property type="project" value="InterPro"/>
</dbReference>
<keyword evidence="1" id="KW-0472">Membrane</keyword>
<dbReference type="InterPro" id="IPR014228">
    <property type="entry name" value="Spore_polysacc_deacetyl_YlxY"/>
</dbReference>
<dbReference type="SUPFAM" id="SSF88713">
    <property type="entry name" value="Glycoside hydrolase/deacetylase"/>
    <property type="match status" value="1"/>
</dbReference>
<dbReference type="EMBL" id="CDGG01000001">
    <property type="protein sequence ID" value="CEI84255.1"/>
    <property type="molecule type" value="Genomic_DNA"/>
</dbReference>
<dbReference type="GO" id="GO:0016020">
    <property type="term" value="C:membrane"/>
    <property type="evidence" value="ECO:0007669"/>
    <property type="project" value="TreeGrafter"/>
</dbReference>
<keyword evidence="1" id="KW-0812">Transmembrane</keyword>
<dbReference type="Pfam" id="PF01522">
    <property type="entry name" value="Polysacc_deac_1"/>
    <property type="match status" value="1"/>
</dbReference>
<dbReference type="RefSeq" id="WP_042534958.1">
    <property type="nucleotide sequence ID" value="NZ_CDGG01000001.1"/>
</dbReference>
<evidence type="ECO:0000256" key="1">
    <source>
        <dbReference type="SAM" id="Phobius"/>
    </source>
</evidence>
<evidence type="ECO:0000313" key="3">
    <source>
        <dbReference type="EMBL" id="CEI84255.1"/>
    </source>
</evidence>
<feature type="domain" description="NodB homology" evidence="2">
    <location>
        <begin position="131"/>
        <end position="307"/>
    </location>
</feature>
<accession>A0A0A1MFT5</accession>
<dbReference type="GO" id="GO:0016810">
    <property type="term" value="F:hydrolase activity, acting on carbon-nitrogen (but not peptide) bonds"/>
    <property type="evidence" value="ECO:0007669"/>
    <property type="project" value="InterPro"/>
</dbReference>
<dbReference type="InterPro" id="IPR011330">
    <property type="entry name" value="Glyco_hydro/deAcase_b/a-brl"/>
</dbReference>
<dbReference type="Proteomes" id="UP000040453">
    <property type="component" value="Unassembled WGS sequence"/>
</dbReference>
<name>A0A0A1MFT5_9BACI</name>
<evidence type="ECO:0000259" key="2">
    <source>
        <dbReference type="PROSITE" id="PS51677"/>
    </source>
</evidence>
<keyword evidence="1" id="KW-1133">Transmembrane helix</keyword>
<proteinExistence type="predicted"/>
<dbReference type="InterPro" id="IPR002509">
    <property type="entry name" value="NODB_dom"/>
</dbReference>
<dbReference type="PANTHER" id="PTHR10587">
    <property type="entry name" value="GLYCOSYL TRANSFERASE-RELATED"/>
    <property type="match status" value="1"/>
</dbReference>
<dbReference type="PANTHER" id="PTHR10587:SF80">
    <property type="entry name" value="CHITOOLIGOSACCHARIDE DEACETYLASE"/>
    <property type="match status" value="1"/>
</dbReference>
<reference evidence="3 4" key="1">
    <citation type="submission" date="2014-11" db="EMBL/GenBank/DDBJ databases">
        <authorList>
            <person name="Urmite Genomes Urmite Genomes"/>
        </authorList>
    </citation>
    <scope>NUCLEOTIDE SEQUENCE [LARGE SCALE GENOMIC DNA]</scope>
    <source>
        <strain evidence="3 4">Oc5</strain>
    </source>
</reference>
<dbReference type="OrthoDB" id="9812065at2"/>
<dbReference type="PROSITE" id="PS51677">
    <property type="entry name" value="NODB"/>
    <property type="match status" value="1"/>
</dbReference>
<dbReference type="Gene3D" id="3.20.20.370">
    <property type="entry name" value="Glycoside hydrolase/deacetylase"/>
    <property type="match status" value="1"/>
</dbReference>
<evidence type="ECO:0000313" key="4">
    <source>
        <dbReference type="Proteomes" id="UP000040453"/>
    </source>
</evidence>
<dbReference type="CDD" id="cd10950">
    <property type="entry name" value="CE4_BsYlxY_like"/>
    <property type="match status" value="1"/>
</dbReference>
<dbReference type="NCBIfam" id="TIGR02873">
    <property type="entry name" value="spore_ylxY"/>
    <property type="match status" value="1"/>
</dbReference>
<dbReference type="InterPro" id="IPR050248">
    <property type="entry name" value="Polysacc_deacetylase_ArnD"/>
</dbReference>
<sequence>MKRYFKYVHVLVFLILIFTVFDIRYNPFQTETVMIEPSEIEVSATNDALYMEIEEKKGAYQEEPENAYIDEVWKKTPGRNGLEVNVEESYQKMKEADKWNESLLVFNETSPDILLENLEPAPIYRGHPKKEMVSFLINVSWGEAYIPEMLQILKDHQVKVTFFIEGKWAQNNSDLVKMIEEEGHLIGNHAYNHPDMAALDKSNAYTQIEETNQILKTITGEQPKWFAPPSGSFKDETVETAAELEMETILWTVDTIDWKNPSVSVMVNRIEKNVHPGAMILMHPTQATTNALEQMITIIKKKDYKIGTVESLLSESR</sequence>